<dbReference type="OrthoDB" id="26719at2759"/>
<keyword evidence="4" id="KW-0808">Transferase</keyword>
<dbReference type="PANTHER" id="PTHR12215:SF10">
    <property type="entry name" value="L-AMINOADIPATE-SEMIALDEHYDE DEHYDROGENASE-PHOSPHOPANTETHEINYL TRANSFERASE"/>
    <property type="match status" value="1"/>
</dbReference>
<dbReference type="PANTHER" id="PTHR12215">
    <property type="entry name" value="PHOSPHOPANTETHEINE TRANSFERASE"/>
    <property type="match status" value="1"/>
</dbReference>
<feature type="domain" description="4'-phosphopantetheinyl transferase" evidence="9">
    <location>
        <begin position="76"/>
        <end position="188"/>
    </location>
</feature>
<reference evidence="11" key="1">
    <citation type="submission" date="2022-11" db="UniProtKB">
        <authorList>
            <consortium name="EnsemblMetazoa"/>
        </authorList>
    </citation>
    <scope>IDENTIFICATION</scope>
</reference>
<evidence type="ECO:0000256" key="4">
    <source>
        <dbReference type="ARBA" id="ARBA00022679"/>
    </source>
</evidence>
<dbReference type="SUPFAM" id="SSF56214">
    <property type="entry name" value="4'-phosphopantetheinyl transferase"/>
    <property type="match status" value="2"/>
</dbReference>
<dbReference type="EC" id="2.7.8.7" evidence="2"/>
<protein>
    <recommendedName>
        <fullName evidence="3">L-aminoadipate-semialdehyde dehydrogenase-phosphopantetheinyl transferase</fullName>
        <ecNumber evidence="2">2.7.8.7</ecNumber>
    </recommendedName>
    <alternativeName>
        <fullName evidence="5">4'-phosphopantetheinyl transferase</fullName>
    </alternativeName>
    <alternativeName>
        <fullName evidence="6">Alpha-aminoadipic semialdehyde dehydrogenase-phosphopantetheinyl transferase</fullName>
    </alternativeName>
</protein>
<organism evidence="11 12">
    <name type="scientific">Exaiptasia diaphana</name>
    <name type="common">Tropical sea anemone</name>
    <name type="synonym">Aiptasia pulchella</name>
    <dbReference type="NCBI Taxonomy" id="2652724"/>
    <lineage>
        <taxon>Eukaryota</taxon>
        <taxon>Metazoa</taxon>
        <taxon>Cnidaria</taxon>
        <taxon>Anthozoa</taxon>
        <taxon>Hexacorallia</taxon>
        <taxon>Actiniaria</taxon>
        <taxon>Aiptasiidae</taxon>
        <taxon>Exaiptasia</taxon>
    </lineage>
</organism>
<dbReference type="EnsemblMetazoa" id="XM_021061852.2">
    <property type="protein sequence ID" value="XP_020917511.2"/>
    <property type="gene ID" value="LOC110254809"/>
</dbReference>
<evidence type="ECO:0000313" key="12">
    <source>
        <dbReference type="Proteomes" id="UP000887567"/>
    </source>
</evidence>
<dbReference type="FunFam" id="3.90.470.20:FF:000003">
    <property type="entry name" value="L-aminoadipate-semialdehyde dehydrogenase-phosphopantetheinyl transferase"/>
    <property type="match status" value="1"/>
</dbReference>
<dbReference type="RefSeq" id="XP_020917511.2">
    <property type="nucleotide sequence ID" value="XM_021061852.2"/>
</dbReference>
<dbReference type="GO" id="GO:0005829">
    <property type="term" value="C:cytosol"/>
    <property type="evidence" value="ECO:0007669"/>
    <property type="project" value="TreeGrafter"/>
</dbReference>
<evidence type="ECO:0000256" key="8">
    <source>
        <dbReference type="ARBA" id="ARBA00048794"/>
    </source>
</evidence>
<dbReference type="GeneID" id="110254809"/>
<evidence type="ECO:0000256" key="7">
    <source>
        <dbReference type="ARBA" id="ARBA00048641"/>
    </source>
</evidence>
<dbReference type="InterPro" id="IPR050559">
    <property type="entry name" value="P-Pant_transferase_sf"/>
</dbReference>
<dbReference type="KEGG" id="epa:110254809"/>
<evidence type="ECO:0000256" key="5">
    <source>
        <dbReference type="ARBA" id="ARBA00030484"/>
    </source>
</evidence>
<comment type="catalytic activity">
    <reaction evidence="8">
        <text>apo-[ACP] + acetyl-CoA = acetyl-[ACP] + adenosine 3',5'-bisphosphate + H(+)</text>
        <dbReference type="Rhea" id="RHEA:46564"/>
        <dbReference type="Rhea" id="RHEA-COMP:9621"/>
        <dbReference type="Rhea" id="RHEA-COMP:9690"/>
        <dbReference type="ChEBI" id="CHEBI:15378"/>
        <dbReference type="ChEBI" id="CHEBI:29999"/>
        <dbReference type="ChEBI" id="CHEBI:57288"/>
        <dbReference type="ChEBI" id="CHEBI:58343"/>
        <dbReference type="ChEBI" id="CHEBI:78446"/>
    </reaction>
    <physiologicalReaction direction="left-to-right" evidence="8">
        <dbReference type="Rhea" id="RHEA:46565"/>
    </physiologicalReaction>
</comment>
<evidence type="ECO:0000256" key="3">
    <source>
        <dbReference type="ARBA" id="ARBA00016301"/>
    </source>
</evidence>
<dbReference type="GO" id="GO:0000287">
    <property type="term" value="F:magnesium ion binding"/>
    <property type="evidence" value="ECO:0007669"/>
    <property type="project" value="InterPro"/>
</dbReference>
<feature type="domain" description="4'-phosphopantetheinyl transferase N-terminal" evidence="10">
    <location>
        <begin position="9"/>
        <end position="73"/>
    </location>
</feature>
<evidence type="ECO:0000256" key="1">
    <source>
        <dbReference type="ARBA" id="ARBA00006195"/>
    </source>
</evidence>
<evidence type="ECO:0000259" key="10">
    <source>
        <dbReference type="Pfam" id="PF22624"/>
    </source>
</evidence>
<comment type="catalytic activity">
    <reaction evidence="7">
        <text>apo-[ACP] + CoA = holo-[ACP] + adenosine 3',5'-bisphosphate + H(+)</text>
        <dbReference type="Rhea" id="RHEA:12068"/>
        <dbReference type="Rhea" id="RHEA-COMP:9685"/>
        <dbReference type="Rhea" id="RHEA-COMP:9690"/>
        <dbReference type="ChEBI" id="CHEBI:15378"/>
        <dbReference type="ChEBI" id="CHEBI:29999"/>
        <dbReference type="ChEBI" id="CHEBI:57287"/>
        <dbReference type="ChEBI" id="CHEBI:58343"/>
        <dbReference type="ChEBI" id="CHEBI:64479"/>
        <dbReference type="EC" id="2.7.8.7"/>
    </reaction>
    <physiologicalReaction direction="left-to-right" evidence="7">
        <dbReference type="Rhea" id="RHEA:12069"/>
    </physiologicalReaction>
</comment>
<dbReference type="InterPro" id="IPR055066">
    <property type="entry name" value="AASDHPPT_N"/>
</dbReference>
<keyword evidence="12" id="KW-1185">Reference proteome</keyword>
<accession>A0A913YA31</accession>
<sequence length="247" mass="28374">FTVDENFLLLQIGRLLLRKVISDVMAIPYSDVKLGRTEKGKPVLENQVTDPRLKSFSFNISHQGDFTVLAAEQCRQVGIDVMKTVYPSGTDVPGFFQLMRKQFTPAEWLTVKSEKTEWEQLEMFYRHWCLKESYVKAVGVGIGHDLQAIEFNLQTQKLSKQMITCDSALCLNGQKVDNWTFEETKLDDLHQVAVAVGPITSETISRFEKTEFQILTFSELISNAVSIRHISEDEWETFGLKRETRVR</sequence>
<dbReference type="Pfam" id="PF22624">
    <property type="entry name" value="AASDHPPT_N"/>
    <property type="match status" value="1"/>
</dbReference>
<name>A0A913YA31_EXADI</name>
<dbReference type="AlphaFoldDB" id="A0A913YA31"/>
<dbReference type="OMA" id="RCYRFAF"/>
<evidence type="ECO:0000313" key="11">
    <source>
        <dbReference type="EnsemblMetazoa" id="XP_020917511.2"/>
    </source>
</evidence>
<comment type="similarity">
    <text evidence="1">Belongs to the P-Pant transferase superfamily. AcpS family.</text>
</comment>
<dbReference type="Proteomes" id="UP000887567">
    <property type="component" value="Unplaced"/>
</dbReference>
<dbReference type="Pfam" id="PF01648">
    <property type="entry name" value="ACPS"/>
    <property type="match status" value="1"/>
</dbReference>
<evidence type="ECO:0000256" key="2">
    <source>
        <dbReference type="ARBA" id="ARBA00013172"/>
    </source>
</evidence>
<dbReference type="GO" id="GO:0019878">
    <property type="term" value="P:lysine biosynthetic process via aminoadipic acid"/>
    <property type="evidence" value="ECO:0007669"/>
    <property type="project" value="TreeGrafter"/>
</dbReference>
<evidence type="ECO:0000259" key="9">
    <source>
        <dbReference type="Pfam" id="PF01648"/>
    </source>
</evidence>
<proteinExistence type="inferred from homology"/>
<dbReference type="GO" id="GO:0008897">
    <property type="term" value="F:holo-[acyl-carrier-protein] synthase activity"/>
    <property type="evidence" value="ECO:0007669"/>
    <property type="project" value="UniProtKB-EC"/>
</dbReference>
<dbReference type="InterPro" id="IPR037143">
    <property type="entry name" value="4-PPantetheinyl_Trfase_dom_sf"/>
</dbReference>
<evidence type="ECO:0000256" key="6">
    <source>
        <dbReference type="ARBA" id="ARBA00033443"/>
    </source>
</evidence>
<dbReference type="InterPro" id="IPR008278">
    <property type="entry name" value="4-PPantetheinyl_Trfase_dom"/>
</dbReference>
<dbReference type="Gene3D" id="3.90.470.20">
    <property type="entry name" value="4'-phosphopantetheinyl transferase domain"/>
    <property type="match status" value="2"/>
</dbReference>